<gene>
    <name evidence="1" type="ORF">GN331_12205</name>
</gene>
<sequence>MGTIHTLKTRRTSVDSPVTVTSHGFSCGEVFVPWQTVCEIRAWMCDHVSTDEAHLAFTVGERCMVIGDTRSGFDALEAAMVSAFPQTASWRDAVTLSPGERNETVLFRRIPLRGA</sequence>
<dbReference type="RefSeq" id="WP_156642477.1">
    <property type="nucleotide sequence ID" value="NZ_WOXT01000003.1"/>
</dbReference>
<evidence type="ECO:0000313" key="1">
    <source>
        <dbReference type="EMBL" id="MUV14967.1"/>
    </source>
</evidence>
<comment type="caution">
    <text evidence="1">The sequence shown here is derived from an EMBL/GenBank/DDBJ whole genome shotgun (WGS) entry which is preliminary data.</text>
</comment>
<dbReference type="EMBL" id="WOXT01000003">
    <property type="protein sequence ID" value="MUV14967.1"/>
    <property type="molecule type" value="Genomic_DNA"/>
</dbReference>
<proteinExistence type="predicted"/>
<protein>
    <submittedName>
        <fullName evidence="1">Uncharacterized protein</fullName>
    </submittedName>
</protein>
<dbReference type="AlphaFoldDB" id="A0A7C9MN40"/>
<accession>A0A7C9MN40</accession>
<keyword evidence="2" id="KW-1185">Reference proteome</keyword>
<reference evidence="1 2" key="1">
    <citation type="submission" date="2019-12" db="EMBL/GenBank/DDBJ databases">
        <authorList>
            <person name="Xu J."/>
        </authorList>
    </citation>
    <scope>NUCLEOTIDE SEQUENCE [LARGE SCALE GENOMIC DNA]</scope>
    <source>
        <strain evidence="1 2">HX-5-24</strain>
    </source>
</reference>
<organism evidence="1 2">
    <name type="scientific">Noviluteimonas gilva</name>
    <dbReference type="NCBI Taxonomy" id="2682097"/>
    <lineage>
        <taxon>Bacteria</taxon>
        <taxon>Pseudomonadati</taxon>
        <taxon>Pseudomonadota</taxon>
        <taxon>Gammaproteobacteria</taxon>
        <taxon>Lysobacterales</taxon>
        <taxon>Lysobacteraceae</taxon>
        <taxon>Noviluteimonas</taxon>
    </lineage>
</organism>
<dbReference type="Proteomes" id="UP000479692">
    <property type="component" value="Unassembled WGS sequence"/>
</dbReference>
<name>A0A7C9MN40_9GAMM</name>
<evidence type="ECO:0000313" key="2">
    <source>
        <dbReference type="Proteomes" id="UP000479692"/>
    </source>
</evidence>